<evidence type="ECO:0000313" key="3">
    <source>
        <dbReference type="Proteomes" id="UP001066276"/>
    </source>
</evidence>
<proteinExistence type="predicted"/>
<sequence>MRPRYTTPTCGASSIGSGERAEVAPQPGRNAAPSVFSPVLEGVLEAIWRPGLLAPSSRRASKVTETPPPRRSAQTFGIPCTLRPGRA</sequence>
<accession>A0AAV7NI16</accession>
<dbReference type="AlphaFoldDB" id="A0AAV7NI16"/>
<name>A0AAV7NI16_PLEWA</name>
<dbReference type="Proteomes" id="UP001066276">
    <property type="component" value="Chromosome 8"/>
</dbReference>
<organism evidence="2 3">
    <name type="scientific">Pleurodeles waltl</name>
    <name type="common">Iberian ribbed newt</name>
    <dbReference type="NCBI Taxonomy" id="8319"/>
    <lineage>
        <taxon>Eukaryota</taxon>
        <taxon>Metazoa</taxon>
        <taxon>Chordata</taxon>
        <taxon>Craniata</taxon>
        <taxon>Vertebrata</taxon>
        <taxon>Euteleostomi</taxon>
        <taxon>Amphibia</taxon>
        <taxon>Batrachia</taxon>
        <taxon>Caudata</taxon>
        <taxon>Salamandroidea</taxon>
        <taxon>Salamandridae</taxon>
        <taxon>Pleurodelinae</taxon>
        <taxon>Pleurodeles</taxon>
    </lineage>
</organism>
<dbReference type="EMBL" id="JANPWB010000012">
    <property type="protein sequence ID" value="KAJ1114319.1"/>
    <property type="molecule type" value="Genomic_DNA"/>
</dbReference>
<keyword evidence="3" id="KW-1185">Reference proteome</keyword>
<protein>
    <submittedName>
        <fullName evidence="2">Uncharacterized protein</fullName>
    </submittedName>
</protein>
<evidence type="ECO:0000313" key="2">
    <source>
        <dbReference type="EMBL" id="KAJ1114319.1"/>
    </source>
</evidence>
<reference evidence="2" key="1">
    <citation type="journal article" date="2022" name="bioRxiv">
        <title>Sequencing and chromosome-scale assembly of the giantPleurodeles waltlgenome.</title>
        <authorList>
            <person name="Brown T."/>
            <person name="Elewa A."/>
            <person name="Iarovenko S."/>
            <person name="Subramanian E."/>
            <person name="Araus A.J."/>
            <person name="Petzold A."/>
            <person name="Susuki M."/>
            <person name="Suzuki K.-i.T."/>
            <person name="Hayashi T."/>
            <person name="Toyoda A."/>
            <person name="Oliveira C."/>
            <person name="Osipova E."/>
            <person name="Leigh N.D."/>
            <person name="Simon A."/>
            <person name="Yun M.H."/>
        </authorList>
    </citation>
    <scope>NUCLEOTIDE SEQUENCE</scope>
    <source>
        <strain evidence="2">20211129_DDA</strain>
        <tissue evidence="2">Liver</tissue>
    </source>
</reference>
<gene>
    <name evidence="2" type="ORF">NDU88_002557</name>
</gene>
<feature type="compositionally biased region" description="Polar residues" evidence="1">
    <location>
        <begin position="1"/>
        <end position="16"/>
    </location>
</feature>
<feature type="region of interest" description="Disordered" evidence="1">
    <location>
        <begin position="56"/>
        <end position="87"/>
    </location>
</feature>
<evidence type="ECO:0000256" key="1">
    <source>
        <dbReference type="SAM" id="MobiDB-lite"/>
    </source>
</evidence>
<feature type="region of interest" description="Disordered" evidence="1">
    <location>
        <begin position="1"/>
        <end position="31"/>
    </location>
</feature>
<comment type="caution">
    <text evidence="2">The sequence shown here is derived from an EMBL/GenBank/DDBJ whole genome shotgun (WGS) entry which is preliminary data.</text>
</comment>